<evidence type="ECO:0000256" key="2">
    <source>
        <dbReference type="ARBA" id="ARBA00022475"/>
    </source>
</evidence>
<feature type="transmembrane region" description="Helical" evidence="6">
    <location>
        <begin position="333"/>
        <end position="356"/>
    </location>
</feature>
<keyword evidence="5 6" id="KW-0472">Membrane</keyword>
<dbReference type="PANTHER" id="PTHR33529">
    <property type="entry name" value="SLR0882 PROTEIN-RELATED"/>
    <property type="match status" value="1"/>
</dbReference>
<accession>A0A892ZIL7</accession>
<feature type="transmembrane region" description="Helical" evidence="6">
    <location>
        <begin position="309"/>
        <end position="327"/>
    </location>
</feature>
<dbReference type="AlphaFoldDB" id="A0A892ZIL7"/>
<gene>
    <name evidence="7" type="primary">lptG</name>
    <name evidence="7" type="ORF">JQU52_11740</name>
</gene>
<dbReference type="InterPro" id="IPR005495">
    <property type="entry name" value="LptG/LptF_permease"/>
</dbReference>
<proteinExistence type="predicted"/>
<comment type="subcellular location">
    <subcellularLocation>
        <location evidence="1">Cell membrane</location>
        <topology evidence="1">Multi-pass membrane protein</topology>
    </subcellularLocation>
</comment>
<dbReference type="GO" id="GO:0055085">
    <property type="term" value="P:transmembrane transport"/>
    <property type="evidence" value="ECO:0007669"/>
    <property type="project" value="InterPro"/>
</dbReference>
<reference evidence="7" key="1">
    <citation type="submission" date="2021-02" db="EMBL/GenBank/DDBJ databases">
        <title>Neisseriaceae sp. 26B isolated from the cloaca of a Common Toad-headed Turtle (Mesoclemmys nasuta).</title>
        <authorList>
            <person name="Spergser J."/>
            <person name="Busse H.-J."/>
        </authorList>
    </citation>
    <scope>NUCLEOTIDE SEQUENCE</scope>
    <source>
        <strain evidence="7">26B</strain>
    </source>
</reference>
<sequence>MSLLNRYVVRQLTTATLYALVALLALYFFFDVMGQIGDVGQGSYNNAKMLWYVTLQIPAHAYELMPLAVLIGGLVALSQLAAHSELTVIKTSGVRLRRIIGMVLQFAAVFAVATLLLGEWIVPAVGQRAEQFKLNATQDKISAGTRSGIWIKQNNDIINVAEMLPDSSLRDITIYRHNDNFELTETVHAAAATPLHAESGNDATWHLQQVRRTELQSNRAVAAHADTLEWPAAVSRQLLNVLLVEPEQMSIAALGTYVQHLQDNHQQTTRYELAWWRKISYPLAALVMALVALAFTPQQTRHGNMGLKLFFGVCLGLAFHFAGRLFGFSSQLYGIPPFLAAILPTLLFACLAVWLIRKQERR</sequence>
<dbReference type="EMBL" id="CP069798">
    <property type="protein sequence ID" value="QRQ81374.1"/>
    <property type="molecule type" value="Genomic_DNA"/>
</dbReference>
<feature type="transmembrane region" description="Helical" evidence="6">
    <location>
        <begin position="279"/>
        <end position="297"/>
    </location>
</feature>
<evidence type="ECO:0000256" key="3">
    <source>
        <dbReference type="ARBA" id="ARBA00022692"/>
    </source>
</evidence>
<evidence type="ECO:0000256" key="6">
    <source>
        <dbReference type="SAM" id="Phobius"/>
    </source>
</evidence>
<dbReference type="GO" id="GO:0015920">
    <property type="term" value="P:lipopolysaccharide transport"/>
    <property type="evidence" value="ECO:0007669"/>
    <property type="project" value="TreeGrafter"/>
</dbReference>
<evidence type="ECO:0000313" key="7">
    <source>
        <dbReference type="EMBL" id="QRQ81374.1"/>
    </source>
</evidence>
<evidence type="ECO:0000256" key="4">
    <source>
        <dbReference type="ARBA" id="ARBA00022989"/>
    </source>
</evidence>
<protein>
    <submittedName>
        <fullName evidence="7">LPS export ABC transporter permease LptG</fullName>
    </submittedName>
</protein>
<dbReference type="PANTHER" id="PTHR33529:SF2">
    <property type="entry name" value="LIPOPOLYSACCHARIDE EXPORT SYSTEM PERMEASE PROTEIN LPTG"/>
    <property type="match status" value="1"/>
</dbReference>
<keyword evidence="4 6" id="KW-1133">Transmembrane helix</keyword>
<keyword evidence="3 6" id="KW-0812">Transmembrane</keyword>
<dbReference type="GO" id="GO:0043190">
    <property type="term" value="C:ATP-binding cassette (ABC) transporter complex"/>
    <property type="evidence" value="ECO:0007669"/>
    <property type="project" value="InterPro"/>
</dbReference>
<feature type="transmembrane region" description="Helical" evidence="6">
    <location>
        <begin position="99"/>
        <end position="122"/>
    </location>
</feature>
<name>A0A892ZIL7_9NEIS</name>
<evidence type="ECO:0000256" key="1">
    <source>
        <dbReference type="ARBA" id="ARBA00004651"/>
    </source>
</evidence>
<evidence type="ECO:0000313" key="8">
    <source>
        <dbReference type="Proteomes" id="UP000653156"/>
    </source>
</evidence>
<organism evidence="7 8">
    <name type="scientific">Paralysiella testudinis</name>
    <dbReference type="NCBI Taxonomy" id="2809020"/>
    <lineage>
        <taxon>Bacteria</taxon>
        <taxon>Pseudomonadati</taxon>
        <taxon>Pseudomonadota</taxon>
        <taxon>Betaproteobacteria</taxon>
        <taxon>Neisseriales</taxon>
        <taxon>Neisseriaceae</taxon>
        <taxon>Paralysiella</taxon>
    </lineage>
</organism>
<dbReference type="Pfam" id="PF03739">
    <property type="entry name" value="LptF_LptG"/>
    <property type="match status" value="1"/>
</dbReference>
<dbReference type="KEGG" id="ptes:JQU52_11740"/>
<feature type="transmembrane region" description="Helical" evidence="6">
    <location>
        <begin position="12"/>
        <end position="30"/>
    </location>
</feature>
<dbReference type="RefSeq" id="WP_230338667.1">
    <property type="nucleotide sequence ID" value="NZ_CP069798.1"/>
</dbReference>
<dbReference type="NCBIfam" id="TIGR04408">
    <property type="entry name" value="LptG_lptG"/>
    <property type="match status" value="1"/>
</dbReference>
<dbReference type="InterPro" id="IPR030923">
    <property type="entry name" value="LptG"/>
</dbReference>
<evidence type="ECO:0000256" key="5">
    <source>
        <dbReference type="ARBA" id="ARBA00023136"/>
    </source>
</evidence>
<dbReference type="Proteomes" id="UP000653156">
    <property type="component" value="Chromosome"/>
</dbReference>
<keyword evidence="8" id="KW-1185">Reference proteome</keyword>
<keyword evidence="2" id="KW-1003">Cell membrane</keyword>
<feature type="transmembrane region" description="Helical" evidence="6">
    <location>
        <begin position="50"/>
        <end position="78"/>
    </location>
</feature>